<sequence length="555" mass="60440">MYNILLGGAAGQGVDTTGTILEKLLKQAGYQIFSMKDVMSRVRGGHNFTLIRFGPEKIDSHSYKLDGIVAFNEETIEVHKKQLKPGGFILCDASFAAEGKNITKIAMNEMAKTIGNPKVVGSIAIGAILKSFGETLEHIETVYKHAVKSEYLDQNLQAVKQGFDSVKKHHEHKDGAYAKWMLLTGNQAISLGAIAAGLKFYSAYPMSPSTSIMEYLAGKMTEAGIVVEQAEDEIAAINMAIGASFAGAKAMTGTSGGGFSLMVEALGLSGIAEIPIVVANIQRPGPATGLPTRTEQSDLNFMISASQGEFPRMVIAVKNHEDAFYQTIRAFNMAEKYQIPVMLLSDQYLADSSAVVEPFDFAKIKVYQAPEPIFEGEYLRYKLTKDGISPRLIPGTKRGFVAADSDEHDEAGKIIECAEMRIKQVDKRFLKLKKLAMEIQEPEFIGSDTYDTLLIGWGSTYGPIKEAVQYLNNTSGKKFAALLFGDVYPLPTKLLAEKVKAAKNIVNVEQNATGQLARLIRETTSITCTASILKYDGRQISGEEIIAAVLKEVAK</sequence>
<dbReference type="GO" id="GO:0006979">
    <property type="term" value="P:response to oxidative stress"/>
    <property type="evidence" value="ECO:0007669"/>
    <property type="project" value="TreeGrafter"/>
</dbReference>
<dbReference type="InterPro" id="IPR009014">
    <property type="entry name" value="Transketo_C/PFOR_II"/>
</dbReference>
<dbReference type="Gene3D" id="3.40.920.10">
    <property type="entry name" value="Pyruvate-ferredoxin oxidoreductase, PFOR, domain III"/>
    <property type="match status" value="1"/>
</dbReference>
<dbReference type="Proteomes" id="UP000199662">
    <property type="component" value="Unassembled WGS sequence"/>
</dbReference>
<dbReference type="FunFam" id="3.40.50.970:FF:000022">
    <property type="entry name" value="2-oxoglutarate ferredoxin oxidoreductase alpha subunit"/>
    <property type="match status" value="1"/>
</dbReference>
<dbReference type="SUPFAM" id="SSF53323">
    <property type="entry name" value="Pyruvate-ferredoxin oxidoreductase, PFOR, domain III"/>
    <property type="match status" value="1"/>
</dbReference>
<dbReference type="Gene3D" id="3.40.50.920">
    <property type="match status" value="1"/>
</dbReference>
<dbReference type="STRING" id="84035.SAMN05660742_1085"/>
<evidence type="ECO:0000259" key="2">
    <source>
        <dbReference type="Pfam" id="PF01558"/>
    </source>
</evidence>
<reference evidence="4 5" key="1">
    <citation type="submission" date="2016-10" db="EMBL/GenBank/DDBJ databases">
        <authorList>
            <person name="de Groot N.N."/>
        </authorList>
    </citation>
    <scope>NUCLEOTIDE SEQUENCE [LARGE SCALE GENOMIC DNA]</scope>
    <source>
        <strain evidence="4 5">DSM 2179</strain>
    </source>
</reference>
<dbReference type="InterPro" id="IPR002880">
    <property type="entry name" value="Pyrv_Fd/Flavodoxin_OxRdtase_N"/>
</dbReference>
<dbReference type="InterPro" id="IPR029061">
    <property type="entry name" value="THDP-binding"/>
</dbReference>
<gene>
    <name evidence="4" type="ORF">SAMN05660742_1085</name>
</gene>
<dbReference type="RefSeq" id="WP_091831058.1">
    <property type="nucleotide sequence ID" value="NZ_FNZK01000008.1"/>
</dbReference>
<evidence type="ECO:0000256" key="1">
    <source>
        <dbReference type="ARBA" id="ARBA00023002"/>
    </source>
</evidence>
<dbReference type="EMBL" id="FNZK01000008">
    <property type="protein sequence ID" value="SEJ45108.1"/>
    <property type="molecule type" value="Genomic_DNA"/>
</dbReference>
<dbReference type="Gene3D" id="3.40.50.970">
    <property type="match status" value="1"/>
</dbReference>
<dbReference type="Pfam" id="PF01855">
    <property type="entry name" value="POR_N"/>
    <property type="match status" value="1"/>
</dbReference>
<keyword evidence="1" id="KW-0560">Oxidoreductase</keyword>
<dbReference type="AlphaFoldDB" id="A0A1H6YV24"/>
<dbReference type="NCBIfam" id="TIGR03710">
    <property type="entry name" value="OAFO_sf"/>
    <property type="match status" value="1"/>
</dbReference>
<protein>
    <submittedName>
        <fullName evidence="4">2-oxoglutarate ferredoxin oxidoreductase subunit alpha</fullName>
    </submittedName>
</protein>
<evidence type="ECO:0000259" key="3">
    <source>
        <dbReference type="Pfam" id="PF01855"/>
    </source>
</evidence>
<dbReference type="PANTHER" id="PTHR32154">
    <property type="entry name" value="PYRUVATE-FLAVODOXIN OXIDOREDUCTASE-RELATED"/>
    <property type="match status" value="1"/>
</dbReference>
<dbReference type="Pfam" id="PF01558">
    <property type="entry name" value="POR"/>
    <property type="match status" value="1"/>
</dbReference>
<proteinExistence type="predicted"/>
<feature type="domain" description="Pyruvate/ketoisovalerate oxidoreductase catalytic" evidence="2">
    <location>
        <begin position="10"/>
        <end position="164"/>
    </location>
</feature>
<evidence type="ECO:0000313" key="5">
    <source>
        <dbReference type="Proteomes" id="UP000199662"/>
    </source>
</evidence>
<dbReference type="InterPro" id="IPR022367">
    <property type="entry name" value="2-oxoacid/accept_OxRdtase_asu"/>
</dbReference>
<dbReference type="InterPro" id="IPR019752">
    <property type="entry name" value="Pyrv/ketoisovalerate_OxRed_cat"/>
</dbReference>
<accession>A0A1H6YV24</accession>
<keyword evidence="5" id="KW-1185">Reference proteome</keyword>
<dbReference type="GO" id="GO:0016903">
    <property type="term" value="F:oxidoreductase activity, acting on the aldehyde or oxo group of donors"/>
    <property type="evidence" value="ECO:0007669"/>
    <property type="project" value="InterPro"/>
</dbReference>
<dbReference type="PANTHER" id="PTHR32154:SF20">
    <property type="entry name" value="2-OXOGLUTARATE OXIDOREDUCTASE SUBUNIT KORA"/>
    <property type="match status" value="1"/>
</dbReference>
<dbReference type="SUPFAM" id="SSF52518">
    <property type="entry name" value="Thiamin diphosphate-binding fold (THDP-binding)"/>
    <property type="match status" value="1"/>
</dbReference>
<name>A0A1H6YV24_9FIRM</name>
<dbReference type="InterPro" id="IPR002869">
    <property type="entry name" value="Pyrv_flavodox_OxRed_cen"/>
</dbReference>
<dbReference type="CDD" id="cd07034">
    <property type="entry name" value="TPP_PYR_PFOR_IOR-alpha_like"/>
    <property type="match status" value="1"/>
</dbReference>
<evidence type="ECO:0000313" key="4">
    <source>
        <dbReference type="EMBL" id="SEJ45108.1"/>
    </source>
</evidence>
<organism evidence="4 5">
    <name type="scientific">Propionispira arboris</name>
    <dbReference type="NCBI Taxonomy" id="84035"/>
    <lineage>
        <taxon>Bacteria</taxon>
        <taxon>Bacillati</taxon>
        <taxon>Bacillota</taxon>
        <taxon>Negativicutes</taxon>
        <taxon>Selenomonadales</taxon>
        <taxon>Selenomonadaceae</taxon>
        <taxon>Propionispira</taxon>
    </lineage>
</organism>
<dbReference type="SUPFAM" id="SSF52922">
    <property type="entry name" value="TK C-terminal domain-like"/>
    <property type="match status" value="1"/>
</dbReference>
<feature type="domain" description="Pyruvate flavodoxin/ferredoxin oxidoreductase pyrimidine binding" evidence="3">
    <location>
        <begin position="192"/>
        <end position="426"/>
    </location>
</feature>
<dbReference type="InterPro" id="IPR050722">
    <property type="entry name" value="Pyruvate:ferred/Flavod_OxRd"/>
</dbReference>